<proteinExistence type="predicted"/>
<dbReference type="Proteomes" id="UP000249497">
    <property type="component" value="Unassembled WGS sequence"/>
</dbReference>
<gene>
    <name evidence="2" type="ORF">BO86DRAFT_98377</name>
</gene>
<reference evidence="2 3" key="1">
    <citation type="submission" date="2018-02" db="EMBL/GenBank/DDBJ databases">
        <title>The genomes of Aspergillus section Nigri reveals drivers in fungal speciation.</title>
        <authorList>
            <consortium name="DOE Joint Genome Institute"/>
            <person name="Vesth T.C."/>
            <person name="Nybo J."/>
            <person name="Theobald S."/>
            <person name="Brandl J."/>
            <person name="Frisvad J.C."/>
            <person name="Nielsen K.F."/>
            <person name="Lyhne E.K."/>
            <person name="Kogle M.E."/>
            <person name="Kuo A."/>
            <person name="Riley R."/>
            <person name="Clum A."/>
            <person name="Nolan M."/>
            <person name="Lipzen A."/>
            <person name="Salamov A."/>
            <person name="Henrissat B."/>
            <person name="Wiebenga A."/>
            <person name="De vries R.P."/>
            <person name="Grigoriev I.V."/>
            <person name="Mortensen U.H."/>
            <person name="Andersen M.R."/>
            <person name="Baker S.E."/>
        </authorList>
    </citation>
    <scope>NUCLEOTIDE SEQUENCE [LARGE SCALE GENOMIC DNA]</scope>
    <source>
        <strain evidence="2 3">CBS 114.51</strain>
    </source>
</reference>
<feature type="transmembrane region" description="Helical" evidence="1">
    <location>
        <begin position="12"/>
        <end position="29"/>
    </location>
</feature>
<dbReference type="GeneID" id="37181539"/>
<keyword evidence="1" id="KW-1133">Transmembrane helix</keyword>
<evidence type="ECO:0000313" key="3">
    <source>
        <dbReference type="Proteomes" id="UP000249497"/>
    </source>
</evidence>
<name>A0A8T8X031_ASPJA</name>
<evidence type="ECO:0000313" key="2">
    <source>
        <dbReference type="EMBL" id="RAH81487.1"/>
    </source>
</evidence>
<dbReference type="AlphaFoldDB" id="A0A8T8X031"/>
<dbReference type="RefSeq" id="XP_025527381.1">
    <property type="nucleotide sequence ID" value="XM_025677846.1"/>
</dbReference>
<sequence length="61" mass="7121">MTFGGEFAFNLYRFFCLLFMGASPFLPAISPCMRGSPGWLLWEWRCPNGHVRVLCVHVMWH</sequence>
<protein>
    <submittedName>
        <fullName evidence="2">Uncharacterized protein</fullName>
    </submittedName>
</protein>
<organism evidence="2 3">
    <name type="scientific">Aspergillus japonicus CBS 114.51</name>
    <dbReference type="NCBI Taxonomy" id="1448312"/>
    <lineage>
        <taxon>Eukaryota</taxon>
        <taxon>Fungi</taxon>
        <taxon>Dikarya</taxon>
        <taxon>Ascomycota</taxon>
        <taxon>Pezizomycotina</taxon>
        <taxon>Eurotiomycetes</taxon>
        <taxon>Eurotiomycetidae</taxon>
        <taxon>Eurotiales</taxon>
        <taxon>Aspergillaceae</taxon>
        <taxon>Aspergillus</taxon>
        <taxon>Aspergillus subgen. Circumdati</taxon>
    </lineage>
</organism>
<dbReference type="EMBL" id="KZ824795">
    <property type="protein sequence ID" value="RAH81487.1"/>
    <property type="molecule type" value="Genomic_DNA"/>
</dbReference>
<evidence type="ECO:0000256" key="1">
    <source>
        <dbReference type="SAM" id="Phobius"/>
    </source>
</evidence>
<keyword evidence="1" id="KW-0472">Membrane</keyword>
<accession>A0A8T8X031</accession>
<keyword evidence="3" id="KW-1185">Reference proteome</keyword>
<keyword evidence="1" id="KW-0812">Transmembrane</keyword>